<dbReference type="RefSeq" id="WP_089074092.1">
    <property type="nucleotide sequence ID" value="NZ_CBCSAM010000002.1"/>
</dbReference>
<evidence type="ECO:0000256" key="1">
    <source>
        <dbReference type="ARBA" id="ARBA00007673"/>
    </source>
</evidence>
<dbReference type="Proteomes" id="UP000242175">
    <property type="component" value="Chromosome small"/>
</dbReference>
<dbReference type="AlphaFoldDB" id="A0A220VFM2"/>
<comment type="similarity">
    <text evidence="1">Belongs to the PrpF family.</text>
</comment>
<dbReference type="InterPro" id="IPR007400">
    <property type="entry name" value="PrpF-like"/>
</dbReference>
<gene>
    <name evidence="3" type="ORF">CF386_08930</name>
</gene>
<proteinExistence type="inferred from homology"/>
<protein>
    <recommendedName>
        <fullName evidence="5">PrpF protein</fullName>
    </recommendedName>
</protein>
<dbReference type="KEGG" id="pmai:CF386_08930"/>
<dbReference type="PANTHER" id="PTHR43709:SF2">
    <property type="entry name" value="DUF453 DOMAIN PROTEIN (AFU_ORTHOLOGUE AFUA_6G00360)"/>
    <property type="match status" value="1"/>
</dbReference>
<keyword evidence="2" id="KW-0413">Isomerase</keyword>
<dbReference type="EMBL" id="CP022356">
    <property type="protein sequence ID" value="ASK79184.1"/>
    <property type="molecule type" value="Genomic_DNA"/>
</dbReference>
<dbReference type="GO" id="GO:0016853">
    <property type="term" value="F:isomerase activity"/>
    <property type="evidence" value="ECO:0007669"/>
    <property type="project" value="UniProtKB-KW"/>
</dbReference>
<evidence type="ECO:0000313" key="4">
    <source>
        <dbReference type="Proteomes" id="UP000242175"/>
    </source>
</evidence>
<sequence>MKSIPYYLYRGGTSKGPFLFKKDLPKSDEKCNELIRNIMGSPHPYQVDGIGGGVSNASKVVIINLSNRPDCDIDCVFGQVAILSNEIDFSGDCGNMLTAAACCALESKLINAGKSETKVRVFNPATNSVKEVVVPCKNGRVIYEGNYHIDGVNFSGSKVYISFLNPGGSQTGHIFPSGNRIDIINNISVTLIDCGRALVIAQAHDFNIKNNQTNDELEQDFNLHEFIEKFRLACAKKMNIHNPCQTYPRIVLVSKSNDIKQNIYVRYWSNPTAKQIHPSLAMTAAIGISAALVTKGTICAQRELLLNKHTQTKKVNIGHPQGGLEISITGQDFPLNITKGTYYRTARLIAKGEVYYRES</sequence>
<dbReference type="Pfam" id="PF04303">
    <property type="entry name" value="PrpF"/>
    <property type="match status" value="1"/>
</dbReference>
<dbReference type="Gene3D" id="3.10.310.10">
    <property type="entry name" value="Diaminopimelate Epimerase, Chain A, domain 1"/>
    <property type="match status" value="2"/>
</dbReference>
<dbReference type="PANTHER" id="PTHR43709">
    <property type="entry name" value="ACONITATE ISOMERASE-RELATED"/>
    <property type="match status" value="1"/>
</dbReference>
<organism evidence="3 4">
    <name type="scientific">Paraphotobacterium marinum</name>
    <dbReference type="NCBI Taxonomy" id="1755811"/>
    <lineage>
        <taxon>Bacteria</taxon>
        <taxon>Pseudomonadati</taxon>
        <taxon>Pseudomonadota</taxon>
        <taxon>Gammaproteobacteria</taxon>
        <taxon>Vibrionales</taxon>
        <taxon>Vibrionaceae</taxon>
        <taxon>Paraphotobacterium</taxon>
    </lineage>
</organism>
<name>A0A220VFM2_9GAMM</name>
<evidence type="ECO:0000256" key="2">
    <source>
        <dbReference type="ARBA" id="ARBA00023235"/>
    </source>
</evidence>
<dbReference type="OrthoDB" id="9779763at2"/>
<accession>A0A220VFM2</accession>
<evidence type="ECO:0000313" key="3">
    <source>
        <dbReference type="EMBL" id="ASK79184.1"/>
    </source>
</evidence>
<reference evidence="3 4" key="1">
    <citation type="journal article" date="2016" name="Int. J. Syst. Evol. Microbiol.">
        <title>Paraphotobacterium marinum gen. nov., sp. nov., a member of the family Vibrionaceae, isolated from surface seawater.</title>
        <authorList>
            <person name="Huang Z."/>
            <person name="Dong C."/>
            <person name="Shao Z."/>
        </authorList>
    </citation>
    <scope>NUCLEOTIDE SEQUENCE [LARGE SCALE GENOMIC DNA]</scope>
    <source>
        <strain evidence="3 4">NSCS20N07D</strain>
    </source>
</reference>
<evidence type="ECO:0008006" key="5">
    <source>
        <dbReference type="Google" id="ProtNLM"/>
    </source>
</evidence>
<keyword evidence="4" id="KW-1185">Reference proteome</keyword>
<dbReference type="SUPFAM" id="SSF54506">
    <property type="entry name" value="Diaminopimelate epimerase-like"/>
    <property type="match status" value="2"/>
</dbReference>